<dbReference type="RefSeq" id="WP_028021067.1">
    <property type="nucleotide sequence ID" value="NZ_CABLCA010000011.1"/>
</dbReference>
<sequence>MSTNLDNIMTAANLPNGNYIPIDLNLINNPQYKTLSIEAMMLHALYTMRMTCSIYHAEKDGSWLNEAGHPYIYFSNEEAATLLRVSERKVTNLKNSLIDAGLIQVLRHGLKNYRIYVANPKAPDKNVVVQLSFKNYTSTKSLAPVENKEGGIKEELSTVDREAESASSNTQNLLTSTQKHLAKQTTSATKVTRNATKNTQTSQEDSLIEGLSARYAHLLPQQAFNRFLPFCEGNYQKARWFVDTIFKAKYASTQQYINAGLPAEAEVLTFEHNEYFKADISDAIAKALEQMYRFKTVKNPEGFFFAFMKGFFTEKTRQYLVDHYQLTPELQQTLSFVQLTIQQKNTRQKPVKSQKVAKKVS</sequence>
<proteinExistence type="predicted"/>
<organism evidence="3 4">
    <name type="scientific">Enterococcus raffinosus</name>
    <dbReference type="NCBI Taxonomy" id="71452"/>
    <lineage>
        <taxon>Bacteria</taxon>
        <taxon>Bacillati</taxon>
        <taxon>Bacillota</taxon>
        <taxon>Bacilli</taxon>
        <taxon>Lactobacillales</taxon>
        <taxon>Enterococcaceae</taxon>
        <taxon>Enterococcus</taxon>
    </lineage>
</organism>
<feature type="region of interest" description="Disordered" evidence="1">
    <location>
        <begin position="184"/>
        <end position="203"/>
    </location>
</feature>
<gene>
    <name evidence="3" type="ORF">P7D78_01955</name>
</gene>
<comment type="caution">
    <text evidence="3">The sequence shown here is derived from an EMBL/GenBank/DDBJ whole genome shotgun (WGS) entry which is preliminary data.</text>
</comment>
<dbReference type="Pfam" id="PF06970">
    <property type="entry name" value="RepA_N"/>
    <property type="match status" value="1"/>
</dbReference>
<evidence type="ECO:0000259" key="2">
    <source>
        <dbReference type="Pfam" id="PF06970"/>
    </source>
</evidence>
<dbReference type="InterPro" id="IPR010724">
    <property type="entry name" value="RepA_N"/>
</dbReference>
<dbReference type="EMBL" id="JARPXM010000001">
    <property type="protein sequence ID" value="MDT2536875.1"/>
    <property type="molecule type" value="Genomic_DNA"/>
</dbReference>
<evidence type="ECO:0000313" key="3">
    <source>
        <dbReference type="EMBL" id="MDT2536875.1"/>
    </source>
</evidence>
<dbReference type="AlphaFoldDB" id="A0AAW8SW95"/>
<evidence type="ECO:0000313" key="4">
    <source>
        <dbReference type="Proteomes" id="UP001249240"/>
    </source>
</evidence>
<name>A0AAW8SW95_9ENTE</name>
<feature type="domain" description="Replication initiator A N-terminal" evidence="2">
    <location>
        <begin position="19"/>
        <end position="97"/>
    </location>
</feature>
<evidence type="ECO:0000256" key="1">
    <source>
        <dbReference type="SAM" id="MobiDB-lite"/>
    </source>
</evidence>
<dbReference type="Proteomes" id="UP001249240">
    <property type="component" value="Unassembled WGS sequence"/>
</dbReference>
<reference evidence="3" key="1">
    <citation type="submission" date="2023-03" db="EMBL/GenBank/DDBJ databases">
        <authorList>
            <person name="Shen W."/>
            <person name="Cai J."/>
        </authorList>
    </citation>
    <scope>NUCLEOTIDE SEQUENCE</scope>
    <source>
        <strain evidence="3">B646-2</strain>
    </source>
</reference>
<accession>A0AAW8SW95</accession>
<protein>
    <submittedName>
        <fullName evidence="3">Replication initiator protein A</fullName>
    </submittedName>
</protein>